<dbReference type="AlphaFoldDB" id="A0A4Z2FJX6"/>
<evidence type="ECO:0000256" key="1">
    <source>
        <dbReference type="SAM" id="MobiDB-lite"/>
    </source>
</evidence>
<feature type="region of interest" description="Disordered" evidence="1">
    <location>
        <begin position="125"/>
        <end position="171"/>
    </location>
</feature>
<sequence>MAMVLSTAPIFSMGTLMAASGRAASGERRAASGPDPALPRGPRLRSKPSPLQAARGEEDPAGQLPQSAPEPRDCPLVVAGGISTNMLESEPVAATGLKLVTGSCHFMGISNGGNGHRLQNWHRPCTPVEGSRAPRRPEVTAPGAGREENEAGERGNAVLSTNTAKRSFTDEIKDQITPQLITQAS</sequence>
<reference evidence="2 3" key="1">
    <citation type="submission" date="2019-03" db="EMBL/GenBank/DDBJ databases">
        <title>First draft genome of Liparis tanakae, snailfish: a comprehensive survey of snailfish specific genes.</title>
        <authorList>
            <person name="Kim W."/>
            <person name="Song I."/>
            <person name="Jeong J.-H."/>
            <person name="Kim D."/>
            <person name="Kim S."/>
            <person name="Ryu S."/>
            <person name="Song J.Y."/>
            <person name="Lee S.K."/>
        </authorList>
    </citation>
    <scope>NUCLEOTIDE SEQUENCE [LARGE SCALE GENOMIC DNA]</scope>
    <source>
        <tissue evidence="2">Muscle</tissue>
    </source>
</reference>
<evidence type="ECO:0000313" key="2">
    <source>
        <dbReference type="EMBL" id="TNN41275.1"/>
    </source>
</evidence>
<accession>A0A4Z2FJX6</accession>
<proteinExistence type="predicted"/>
<dbReference type="EMBL" id="SRLO01001121">
    <property type="protein sequence ID" value="TNN41275.1"/>
    <property type="molecule type" value="Genomic_DNA"/>
</dbReference>
<gene>
    <name evidence="2" type="ORF">EYF80_048554</name>
</gene>
<comment type="caution">
    <text evidence="2">The sequence shown here is derived from an EMBL/GenBank/DDBJ whole genome shotgun (WGS) entry which is preliminary data.</text>
</comment>
<organism evidence="2 3">
    <name type="scientific">Liparis tanakae</name>
    <name type="common">Tanaka's snailfish</name>
    <dbReference type="NCBI Taxonomy" id="230148"/>
    <lineage>
        <taxon>Eukaryota</taxon>
        <taxon>Metazoa</taxon>
        <taxon>Chordata</taxon>
        <taxon>Craniata</taxon>
        <taxon>Vertebrata</taxon>
        <taxon>Euteleostomi</taxon>
        <taxon>Actinopterygii</taxon>
        <taxon>Neopterygii</taxon>
        <taxon>Teleostei</taxon>
        <taxon>Neoteleostei</taxon>
        <taxon>Acanthomorphata</taxon>
        <taxon>Eupercaria</taxon>
        <taxon>Perciformes</taxon>
        <taxon>Cottioidei</taxon>
        <taxon>Cottales</taxon>
        <taxon>Liparidae</taxon>
        <taxon>Liparis</taxon>
    </lineage>
</organism>
<feature type="region of interest" description="Disordered" evidence="1">
    <location>
        <begin position="21"/>
        <end position="74"/>
    </location>
</feature>
<name>A0A4Z2FJX6_9TELE</name>
<keyword evidence="3" id="KW-1185">Reference proteome</keyword>
<dbReference type="Proteomes" id="UP000314294">
    <property type="component" value="Unassembled WGS sequence"/>
</dbReference>
<evidence type="ECO:0000313" key="3">
    <source>
        <dbReference type="Proteomes" id="UP000314294"/>
    </source>
</evidence>
<protein>
    <submittedName>
        <fullName evidence="2">Uncharacterized protein</fullName>
    </submittedName>
</protein>